<name>A0AAV3R4P0_LITER</name>
<accession>A0AAV3R4P0</accession>
<organism evidence="2 3">
    <name type="scientific">Lithospermum erythrorhizon</name>
    <name type="common">Purple gromwell</name>
    <name type="synonym">Lithospermum officinale var. erythrorhizon</name>
    <dbReference type="NCBI Taxonomy" id="34254"/>
    <lineage>
        <taxon>Eukaryota</taxon>
        <taxon>Viridiplantae</taxon>
        <taxon>Streptophyta</taxon>
        <taxon>Embryophyta</taxon>
        <taxon>Tracheophyta</taxon>
        <taxon>Spermatophyta</taxon>
        <taxon>Magnoliopsida</taxon>
        <taxon>eudicotyledons</taxon>
        <taxon>Gunneridae</taxon>
        <taxon>Pentapetalae</taxon>
        <taxon>asterids</taxon>
        <taxon>lamiids</taxon>
        <taxon>Boraginales</taxon>
        <taxon>Boraginaceae</taxon>
        <taxon>Boraginoideae</taxon>
        <taxon>Lithospermeae</taxon>
        <taxon>Lithospermum</taxon>
    </lineage>
</organism>
<proteinExistence type="predicted"/>
<keyword evidence="1" id="KW-0175">Coiled coil</keyword>
<dbReference type="Proteomes" id="UP001454036">
    <property type="component" value="Unassembled WGS sequence"/>
</dbReference>
<feature type="coiled-coil region" evidence="1">
    <location>
        <begin position="137"/>
        <end position="171"/>
    </location>
</feature>
<feature type="coiled-coil region" evidence="1">
    <location>
        <begin position="252"/>
        <end position="321"/>
    </location>
</feature>
<dbReference type="AlphaFoldDB" id="A0AAV3R4P0"/>
<sequence>MSSSERPTSSSLTTTVVLREMDPLLKDLGEQKQIFRRSVVSLAAELKDVRHRLASQQQSFLRETLTRQEAEAKAKKLEEEMIRLQESLEERNWQLQASASDSEKHLKELDDLRLQLRVTQSSAEASAVSAQSAQIQCSALLEELDQKNLTLKEHETRVNKLAEQLNLLQKDLQSREISQKQLKDEVVRVEHDIMQAVAKAGFNKDSELRKLLDEVSPRNIEMMNKLLSSKDEEMCKLRDEITIMSAHWKFKIKELESQLEKQRRVDQELKKKVLRLEFCLQDARSQTRKLQRMGDRRDKALKELREQLAALNQQNVSVNRVRQNIFETSGFKIVASMSMLVLVLFSKR</sequence>
<gene>
    <name evidence="2" type="ORF">LIER_25426</name>
</gene>
<feature type="coiled-coil region" evidence="1">
    <location>
        <begin position="60"/>
        <end position="94"/>
    </location>
</feature>
<dbReference type="PANTHER" id="PTHR48145:SF5">
    <property type="entry name" value="NUCLEAR ENVELOPE-ASSOCIATED PROTEIN 2"/>
    <property type="match status" value="1"/>
</dbReference>
<evidence type="ECO:0000313" key="3">
    <source>
        <dbReference type="Proteomes" id="UP001454036"/>
    </source>
</evidence>
<keyword evidence="3" id="KW-1185">Reference proteome</keyword>
<dbReference type="InterPro" id="IPR049932">
    <property type="entry name" value="NEAP1-4"/>
</dbReference>
<dbReference type="PANTHER" id="PTHR48145">
    <property type="entry name" value="NUCLEAR ENVELOPE-ASSOCIATED PROTEIN 1"/>
    <property type="match status" value="1"/>
</dbReference>
<comment type="caution">
    <text evidence="2">The sequence shown here is derived from an EMBL/GenBank/DDBJ whole genome shotgun (WGS) entry which is preliminary data.</text>
</comment>
<reference evidence="2 3" key="1">
    <citation type="submission" date="2024-01" db="EMBL/GenBank/DDBJ databases">
        <title>The complete chloroplast genome sequence of Lithospermum erythrorhizon: insights into the phylogenetic relationship among Boraginaceae species and the maternal lineages of purple gromwells.</title>
        <authorList>
            <person name="Okada T."/>
            <person name="Watanabe K."/>
        </authorList>
    </citation>
    <scope>NUCLEOTIDE SEQUENCE [LARGE SCALE GENOMIC DNA]</scope>
</reference>
<evidence type="ECO:0000256" key="1">
    <source>
        <dbReference type="SAM" id="Coils"/>
    </source>
</evidence>
<protein>
    <submittedName>
        <fullName evidence="2">Uncharacterized protein</fullName>
    </submittedName>
</protein>
<evidence type="ECO:0000313" key="2">
    <source>
        <dbReference type="EMBL" id="GAA0171382.1"/>
    </source>
</evidence>
<dbReference type="EMBL" id="BAABME010007652">
    <property type="protein sequence ID" value="GAA0171382.1"/>
    <property type="molecule type" value="Genomic_DNA"/>
</dbReference>